<dbReference type="EMBL" id="JAFBDR010000026">
    <property type="protein sequence ID" value="MBM7573053.1"/>
    <property type="molecule type" value="Genomic_DNA"/>
</dbReference>
<dbReference type="SMART" id="SM01251">
    <property type="entry name" value="KbaA"/>
    <property type="match status" value="1"/>
</dbReference>
<keyword evidence="3" id="KW-1185">Reference proteome</keyword>
<keyword evidence="1" id="KW-1133">Transmembrane helix</keyword>
<evidence type="ECO:0000313" key="3">
    <source>
        <dbReference type="Proteomes" id="UP001296943"/>
    </source>
</evidence>
<protein>
    <submittedName>
        <fullName evidence="2">KinB signaling pathway activation protein</fullName>
    </submittedName>
</protein>
<proteinExistence type="predicted"/>
<evidence type="ECO:0000313" key="2">
    <source>
        <dbReference type="EMBL" id="MBM7573053.1"/>
    </source>
</evidence>
<dbReference type="InterPro" id="IPR024164">
    <property type="entry name" value="KinB-signalling_activ"/>
</dbReference>
<feature type="transmembrane region" description="Helical" evidence="1">
    <location>
        <begin position="143"/>
        <end position="160"/>
    </location>
</feature>
<comment type="caution">
    <text evidence="2">The sequence shown here is derived from an EMBL/GenBank/DDBJ whole genome shotgun (WGS) entry which is preliminary data.</text>
</comment>
<organism evidence="2 3">
    <name type="scientific">Aquibacillus albus</name>
    <dbReference type="NCBI Taxonomy" id="1168171"/>
    <lineage>
        <taxon>Bacteria</taxon>
        <taxon>Bacillati</taxon>
        <taxon>Bacillota</taxon>
        <taxon>Bacilli</taxon>
        <taxon>Bacillales</taxon>
        <taxon>Bacillaceae</taxon>
        <taxon>Aquibacillus</taxon>
    </lineage>
</organism>
<sequence length="196" mass="22532">MKSQNIVRLFFSTLLIGAISTLITSFFVKAESYKEFLQPFDLFELFGLFVFFIALGMVFSLISQMGFFAYLTINQFGLGMFRGLWTPIQLLLILFTLFDLIYFRYKGSDGTTPLTIYVLVALALFIYSWLIAGLKAKQTNRNAFIPALFFMFVVTAIEWVPGLRTSGSDYTWLMIIPLLSCNSYQLLVLHHLTERK</sequence>
<dbReference type="RefSeq" id="WP_204501721.1">
    <property type="nucleotide sequence ID" value="NZ_JAFBDR010000026.1"/>
</dbReference>
<dbReference type="Proteomes" id="UP001296943">
    <property type="component" value="Unassembled WGS sequence"/>
</dbReference>
<feature type="transmembrane region" description="Helical" evidence="1">
    <location>
        <begin position="7"/>
        <end position="28"/>
    </location>
</feature>
<name>A0ABS2N4S9_9BACI</name>
<evidence type="ECO:0000256" key="1">
    <source>
        <dbReference type="SAM" id="Phobius"/>
    </source>
</evidence>
<feature type="transmembrane region" description="Helical" evidence="1">
    <location>
        <begin position="114"/>
        <end position="131"/>
    </location>
</feature>
<feature type="transmembrane region" description="Helical" evidence="1">
    <location>
        <begin position="48"/>
        <end position="71"/>
    </location>
</feature>
<feature type="transmembrane region" description="Helical" evidence="1">
    <location>
        <begin position="83"/>
        <end position="102"/>
    </location>
</feature>
<keyword evidence="1" id="KW-0472">Membrane</keyword>
<keyword evidence="1" id="KW-0812">Transmembrane</keyword>
<reference evidence="2 3" key="1">
    <citation type="submission" date="2021-01" db="EMBL/GenBank/DDBJ databases">
        <title>Genomic Encyclopedia of Type Strains, Phase IV (KMG-IV): sequencing the most valuable type-strain genomes for metagenomic binning, comparative biology and taxonomic classification.</title>
        <authorList>
            <person name="Goeker M."/>
        </authorList>
    </citation>
    <scope>NUCLEOTIDE SEQUENCE [LARGE SCALE GENOMIC DNA]</scope>
    <source>
        <strain evidence="2 3">DSM 23711</strain>
    </source>
</reference>
<gene>
    <name evidence="2" type="ORF">JOC48_003601</name>
</gene>
<dbReference type="Pfam" id="PF14089">
    <property type="entry name" value="KbaA"/>
    <property type="match status" value="1"/>
</dbReference>
<accession>A0ABS2N4S9</accession>
<dbReference type="PIRSF" id="PIRSF029886">
    <property type="entry name" value="KBAA"/>
    <property type="match status" value="1"/>
</dbReference>
<feature type="transmembrane region" description="Helical" evidence="1">
    <location>
        <begin position="172"/>
        <end position="192"/>
    </location>
</feature>